<dbReference type="GO" id="GO:0016491">
    <property type="term" value="F:oxidoreductase activity"/>
    <property type="evidence" value="ECO:0007669"/>
    <property type="project" value="UniProtKB-KW"/>
</dbReference>
<organism evidence="5 6">
    <name type="scientific">Sulfobacillus benefaciens</name>
    <dbReference type="NCBI Taxonomy" id="453960"/>
    <lineage>
        <taxon>Bacteria</taxon>
        <taxon>Bacillati</taxon>
        <taxon>Bacillota</taxon>
        <taxon>Clostridia</taxon>
        <taxon>Eubacteriales</taxon>
        <taxon>Clostridiales Family XVII. Incertae Sedis</taxon>
        <taxon>Sulfobacillus</taxon>
    </lineage>
</organism>
<dbReference type="InterPro" id="IPR036683">
    <property type="entry name" value="CO_DH_flav_C_dom_sf"/>
</dbReference>
<dbReference type="InterPro" id="IPR016166">
    <property type="entry name" value="FAD-bd_PCMH"/>
</dbReference>
<dbReference type="Gene3D" id="3.30.465.10">
    <property type="match status" value="1"/>
</dbReference>
<dbReference type="AlphaFoldDB" id="A0A2T2XLE7"/>
<dbReference type="EMBL" id="PXYW01000002">
    <property type="protein sequence ID" value="PSR35301.1"/>
    <property type="molecule type" value="Genomic_DNA"/>
</dbReference>
<dbReference type="InterPro" id="IPR051312">
    <property type="entry name" value="Diverse_Substr_Oxidored"/>
</dbReference>
<gene>
    <name evidence="5" type="ORF">C7B46_01130</name>
</gene>
<evidence type="ECO:0000256" key="1">
    <source>
        <dbReference type="ARBA" id="ARBA00022630"/>
    </source>
</evidence>
<accession>A0A2T2XLE7</accession>
<dbReference type="PANTHER" id="PTHR42659:SF2">
    <property type="entry name" value="XANTHINE DEHYDROGENASE SUBUNIT C-RELATED"/>
    <property type="match status" value="1"/>
</dbReference>
<dbReference type="InterPro" id="IPR036318">
    <property type="entry name" value="FAD-bd_PCMH-like_sf"/>
</dbReference>
<keyword evidence="1" id="KW-0285">Flavoprotein</keyword>
<dbReference type="PANTHER" id="PTHR42659">
    <property type="entry name" value="XANTHINE DEHYDROGENASE SUBUNIT C-RELATED"/>
    <property type="match status" value="1"/>
</dbReference>
<sequence>MKPAAFEYRRVTTVTEAVKLLRDAPDAKVIAGGQSLVPLMNFRLTRPSLLVDVNGIKALQHVVWDGTFLRIGSLVRHQQIADNVEIQKHCPVLTVAAKHIGHWAIRNRGTMGGSLAHADPASEWPAAAVALNAEIEVEGPQGVRMVPASEFYLGYYSTVLQPDELIVQIRIPSLKFRLGFAEMARRRGDFALAGAYVEDDGNGQGFVTWFGVADKPVRVPTVLPGNLEARREAWQQALGTLPIVDDKRSRIHLAVQIAERAWQHSQLEGAKYLSEEAIAGGDQPL</sequence>
<name>A0A2T2XLE7_9FIRM</name>
<evidence type="ECO:0000313" key="5">
    <source>
        <dbReference type="EMBL" id="PSR35301.1"/>
    </source>
</evidence>
<dbReference type="FunFam" id="3.30.465.10:FF:000017">
    <property type="entry name" value="Xanthine dehydrogenase, FAD binding subunit"/>
    <property type="match status" value="1"/>
</dbReference>
<dbReference type="InterPro" id="IPR016167">
    <property type="entry name" value="FAD-bd_PCMH_sub1"/>
</dbReference>
<feature type="domain" description="FAD-binding PCMH-type" evidence="4">
    <location>
        <begin position="1"/>
        <end position="176"/>
    </location>
</feature>
<dbReference type="InterPro" id="IPR002346">
    <property type="entry name" value="Mopterin_DH_FAD-bd"/>
</dbReference>
<protein>
    <submittedName>
        <fullName evidence="5">Carbon monoxide dehydrogenase</fullName>
    </submittedName>
</protein>
<evidence type="ECO:0000256" key="3">
    <source>
        <dbReference type="ARBA" id="ARBA00023002"/>
    </source>
</evidence>
<keyword evidence="3" id="KW-0560">Oxidoreductase</keyword>
<reference evidence="5 6" key="1">
    <citation type="journal article" date="2014" name="BMC Genomics">
        <title>Comparison of environmental and isolate Sulfobacillus genomes reveals diverse carbon, sulfur, nitrogen, and hydrogen metabolisms.</title>
        <authorList>
            <person name="Justice N.B."/>
            <person name="Norman A."/>
            <person name="Brown C.T."/>
            <person name="Singh A."/>
            <person name="Thomas B.C."/>
            <person name="Banfield J.F."/>
        </authorList>
    </citation>
    <scope>NUCLEOTIDE SEQUENCE [LARGE SCALE GENOMIC DNA]</scope>
    <source>
        <strain evidence="5">AMDSBA4</strain>
    </source>
</reference>
<dbReference type="SUPFAM" id="SSF55447">
    <property type="entry name" value="CO dehydrogenase flavoprotein C-terminal domain-like"/>
    <property type="match status" value="1"/>
</dbReference>
<evidence type="ECO:0000313" key="6">
    <source>
        <dbReference type="Proteomes" id="UP000242972"/>
    </source>
</evidence>
<dbReference type="Proteomes" id="UP000242972">
    <property type="component" value="Unassembled WGS sequence"/>
</dbReference>
<evidence type="ECO:0000259" key="4">
    <source>
        <dbReference type="PROSITE" id="PS51387"/>
    </source>
</evidence>
<comment type="caution">
    <text evidence="5">The sequence shown here is derived from an EMBL/GenBank/DDBJ whole genome shotgun (WGS) entry which is preliminary data.</text>
</comment>
<dbReference type="Gene3D" id="3.30.43.10">
    <property type="entry name" value="Uridine Diphospho-n-acetylenolpyruvylglucosamine Reductase, domain 2"/>
    <property type="match status" value="1"/>
</dbReference>
<evidence type="ECO:0000256" key="2">
    <source>
        <dbReference type="ARBA" id="ARBA00022827"/>
    </source>
</evidence>
<proteinExistence type="predicted"/>
<dbReference type="InterPro" id="IPR016169">
    <property type="entry name" value="FAD-bd_PCMH_sub2"/>
</dbReference>
<dbReference type="SUPFAM" id="SSF56176">
    <property type="entry name" value="FAD-binding/transporter-associated domain-like"/>
    <property type="match status" value="1"/>
</dbReference>
<keyword evidence="2" id="KW-0274">FAD</keyword>
<dbReference type="PROSITE" id="PS51387">
    <property type="entry name" value="FAD_PCMH"/>
    <property type="match status" value="1"/>
</dbReference>
<dbReference type="Pfam" id="PF00941">
    <property type="entry name" value="FAD_binding_5"/>
    <property type="match status" value="1"/>
</dbReference>
<dbReference type="GO" id="GO:0071949">
    <property type="term" value="F:FAD binding"/>
    <property type="evidence" value="ECO:0007669"/>
    <property type="project" value="InterPro"/>
</dbReference>